<sequence length="256" mass="27052">MDDKPAAASAVPPKASSRRRFLIKSVAVLPVAGGLAACDRPGGVTASASASTSATAGTDGSSATPYQPKFFKPDEWSVLQAAIDRLIPADAEGPGALELDVAAFIDRQMEGAFGHAAAWYMHGPFHPDATPLAGYQSPMTPRDLYRTGIAALDAYCKAHFGGKPFVQLTTAQQDTLLHGMDSGKVKFEQTSAGHFIALLWQNTKEGYFSDPIHGGNKHAASWTMIGFPGARADYLDWVSQPGKVYPLGTVTIEGKA</sequence>
<dbReference type="PROSITE" id="PS51318">
    <property type="entry name" value="TAT"/>
    <property type="match status" value="1"/>
</dbReference>
<organism evidence="2 3">
    <name type="scientific">Paraburkholderia dipogonis</name>
    <dbReference type="NCBI Taxonomy" id="1211383"/>
    <lineage>
        <taxon>Bacteria</taxon>
        <taxon>Pseudomonadati</taxon>
        <taxon>Pseudomonadota</taxon>
        <taxon>Betaproteobacteria</taxon>
        <taxon>Burkholderiales</taxon>
        <taxon>Burkholderiaceae</taxon>
        <taxon>Paraburkholderia</taxon>
    </lineage>
</organism>
<feature type="compositionally biased region" description="Low complexity" evidence="1">
    <location>
        <begin position="42"/>
        <end position="64"/>
    </location>
</feature>
<keyword evidence="3" id="KW-1185">Reference proteome</keyword>
<accession>A0ABW9AP76</accession>
<dbReference type="InterPro" id="IPR006311">
    <property type="entry name" value="TAT_signal"/>
</dbReference>
<gene>
    <name evidence="2" type="ORF">PQR57_15255</name>
</gene>
<dbReference type="RefSeq" id="WP_408177726.1">
    <property type="nucleotide sequence ID" value="NZ_JAQQEZ010000009.1"/>
</dbReference>
<reference evidence="2 3" key="1">
    <citation type="journal article" date="2024" name="Chem. Sci.">
        <title>Discovery of megapolipeptins by genome mining of a Burkholderiales bacteria collection.</title>
        <authorList>
            <person name="Paulo B.S."/>
            <person name="Recchia M.J.J."/>
            <person name="Lee S."/>
            <person name="Fergusson C.H."/>
            <person name="Romanowski S.B."/>
            <person name="Hernandez A."/>
            <person name="Krull N."/>
            <person name="Liu D.Y."/>
            <person name="Cavanagh H."/>
            <person name="Bos A."/>
            <person name="Gray C.A."/>
            <person name="Murphy B.T."/>
            <person name="Linington R.G."/>
            <person name="Eustaquio A.S."/>
        </authorList>
    </citation>
    <scope>NUCLEOTIDE SEQUENCE [LARGE SCALE GENOMIC DNA]</scope>
    <source>
        <strain evidence="2 3">RL17-350-BIC-A</strain>
    </source>
</reference>
<protein>
    <submittedName>
        <fullName evidence="2">Gluconate 2-dehydrogenase subunit 3 family protein</fullName>
    </submittedName>
</protein>
<dbReference type="Proteomes" id="UP001629230">
    <property type="component" value="Unassembled WGS sequence"/>
</dbReference>
<dbReference type="InterPro" id="IPR027056">
    <property type="entry name" value="Gluconate_2DH_su3"/>
</dbReference>
<dbReference type="EMBL" id="JAQQEZ010000009">
    <property type="protein sequence ID" value="MFM0002377.1"/>
    <property type="molecule type" value="Genomic_DNA"/>
</dbReference>
<evidence type="ECO:0000313" key="2">
    <source>
        <dbReference type="EMBL" id="MFM0002377.1"/>
    </source>
</evidence>
<feature type="region of interest" description="Disordered" evidence="1">
    <location>
        <begin position="42"/>
        <end position="67"/>
    </location>
</feature>
<dbReference type="Pfam" id="PF13618">
    <property type="entry name" value="Gluconate_2-dh3"/>
    <property type="match status" value="1"/>
</dbReference>
<name>A0ABW9AP76_9BURK</name>
<proteinExistence type="predicted"/>
<evidence type="ECO:0000256" key="1">
    <source>
        <dbReference type="SAM" id="MobiDB-lite"/>
    </source>
</evidence>
<comment type="caution">
    <text evidence="2">The sequence shown here is derived from an EMBL/GenBank/DDBJ whole genome shotgun (WGS) entry which is preliminary data.</text>
</comment>
<evidence type="ECO:0000313" key="3">
    <source>
        <dbReference type="Proteomes" id="UP001629230"/>
    </source>
</evidence>